<reference evidence="1" key="1">
    <citation type="submission" date="2018-05" db="EMBL/GenBank/DDBJ databases">
        <authorList>
            <person name="Lanie J.A."/>
            <person name="Ng W.-L."/>
            <person name="Kazmierczak K.M."/>
            <person name="Andrzejewski T.M."/>
            <person name="Davidsen T.M."/>
            <person name="Wayne K.J."/>
            <person name="Tettelin H."/>
            <person name="Glass J.I."/>
            <person name="Rusch D."/>
            <person name="Podicherti R."/>
            <person name="Tsui H.-C.T."/>
            <person name="Winkler M.E."/>
        </authorList>
    </citation>
    <scope>NUCLEOTIDE SEQUENCE</scope>
</reference>
<dbReference type="EMBL" id="UINC01057259">
    <property type="protein sequence ID" value="SVB78214.1"/>
    <property type="molecule type" value="Genomic_DNA"/>
</dbReference>
<dbReference type="AlphaFoldDB" id="A0A382GTN3"/>
<name>A0A382GTN3_9ZZZZ</name>
<feature type="non-terminal residue" evidence="1">
    <location>
        <position position="25"/>
    </location>
</feature>
<proteinExistence type="predicted"/>
<organism evidence="1">
    <name type="scientific">marine metagenome</name>
    <dbReference type="NCBI Taxonomy" id="408172"/>
    <lineage>
        <taxon>unclassified sequences</taxon>
        <taxon>metagenomes</taxon>
        <taxon>ecological metagenomes</taxon>
    </lineage>
</organism>
<evidence type="ECO:0000313" key="1">
    <source>
        <dbReference type="EMBL" id="SVB78214.1"/>
    </source>
</evidence>
<gene>
    <name evidence="1" type="ORF">METZ01_LOCUS231068</name>
</gene>
<accession>A0A382GTN3</accession>
<protein>
    <submittedName>
        <fullName evidence="1">Uncharacterized protein</fullName>
    </submittedName>
</protein>
<sequence>MADVDTNANVKAAQFLASQEAGNTE</sequence>